<dbReference type="Proteomes" id="UP000019486">
    <property type="component" value="Unassembled WGS sequence"/>
</dbReference>
<feature type="domain" description="FAD-binding FR-type" evidence="2">
    <location>
        <begin position="100"/>
        <end position="205"/>
    </location>
</feature>
<dbReference type="InterPro" id="IPR001433">
    <property type="entry name" value="OxRdtase_FAD/NAD-bd"/>
</dbReference>
<evidence type="ECO:0000313" key="3">
    <source>
        <dbReference type="EMBL" id="EWY42737.1"/>
    </source>
</evidence>
<dbReference type="InterPro" id="IPR001041">
    <property type="entry name" value="2Fe-2S_ferredoxin-type"/>
</dbReference>
<dbReference type="SUPFAM" id="SSF54292">
    <property type="entry name" value="2Fe-2S ferredoxin-like"/>
    <property type="match status" value="1"/>
</dbReference>
<dbReference type="STRING" id="1385369.N825_02465"/>
<dbReference type="InterPro" id="IPR006058">
    <property type="entry name" value="2Fe2S_fd_BS"/>
</dbReference>
<dbReference type="SUPFAM" id="SSF63380">
    <property type="entry name" value="Riboflavin synthase domain-like"/>
    <property type="match status" value="1"/>
</dbReference>
<dbReference type="Pfam" id="PF00175">
    <property type="entry name" value="NAD_binding_1"/>
    <property type="match status" value="1"/>
</dbReference>
<gene>
    <name evidence="3" type="ORF">N825_02465</name>
</gene>
<dbReference type="Pfam" id="PF00970">
    <property type="entry name" value="FAD_binding_6"/>
    <property type="match status" value="1"/>
</dbReference>
<dbReference type="PROSITE" id="PS51085">
    <property type="entry name" value="2FE2S_FER_2"/>
    <property type="match status" value="1"/>
</dbReference>
<dbReference type="Pfam" id="PF00111">
    <property type="entry name" value="Fer2"/>
    <property type="match status" value="1"/>
</dbReference>
<reference evidence="3 4" key="1">
    <citation type="submission" date="2013-08" db="EMBL/GenBank/DDBJ databases">
        <title>The genome sequence of Skermanella stibiiresistens.</title>
        <authorList>
            <person name="Zhu W."/>
            <person name="Wang G."/>
        </authorList>
    </citation>
    <scope>NUCLEOTIDE SEQUENCE [LARGE SCALE GENOMIC DNA]</scope>
    <source>
        <strain evidence="3 4">SB22</strain>
    </source>
</reference>
<protein>
    <submittedName>
        <fullName evidence="3">Oxidoreductase</fullName>
    </submittedName>
</protein>
<dbReference type="AlphaFoldDB" id="W9HDH2"/>
<dbReference type="InterPro" id="IPR039261">
    <property type="entry name" value="FNR_nucleotide-bd"/>
</dbReference>
<dbReference type="Gene3D" id="2.40.30.10">
    <property type="entry name" value="Translation factors"/>
    <property type="match status" value="1"/>
</dbReference>
<dbReference type="PROSITE" id="PS51384">
    <property type="entry name" value="FAD_FR"/>
    <property type="match status" value="1"/>
</dbReference>
<dbReference type="Gene3D" id="3.10.20.30">
    <property type="match status" value="1"/>
</dbReference>
<evidence type="ECO:0000259" key="2">
    <source>
        <dbReference type="PROSITE" id="PS51384"/>
    </source>
</evidence>
<name>W9HDH2_9PROT</name>
<dbReference type="PATRIC" id="fig|1385369.3.peg.486"/>
<dbReference type="SUPFAM" id="SSF52343">
    <property type="entry name" value="Ferredoxin reductase-like, C-terminal NADP-linked domain"/>
    <property type="match status" value="1"/>
</dbReference>
<dbReference type="Gene3D" id="3.40.50.80">
    <property type="entry name" value="Nucleotide-binding domain of ferredoxin-NADP reductase (FNR) module"/>
    <property type="match status" value="1"/>
</dbReference>
<proteinExistence type="predicted"/>
<organism evidence="3 4">
    <name type="scientific">Skermanella stibiiresistens SB22</name>
    <dbReference type="NCBI Taxonomy" id="1385369"/>
    <lineage>
        <taxon>Bacteria</taxon>
        <taxon>Pseudomonadati</taxon>
        <taxon>Pseudomonadota</taxon>
        <taxon>Alphaproteobacteria</taxon>
        <taxon>Rhodospirillales</taxon>
        <taxon>Azospirillaceae</taxon>
        <taxon>Skermanella</taxon>
    </lineage>
</organism>
<comment type="caution">
    <text evidence="3">The sequence shown here is derived from an EMBL/GenBank/DDBJ whole genome shotgun (WGS) entry which is preliminary data.</text>
</comment>
<evidence type="ECO:0000259" key="1">
    <source>
        <dbReference type="PROSITE" id="PS51085"/>
    </source>
</evidence>
<dbReference type="GO" id="GO:0016491">
    <property type="term" value="F:oxidoreductase activity"/>
    <property type="evidence" value="ECO:0007669"/>
    <property type="project" value="InterPro"/>
</dbReference>
<dbReference type="EMBL" id="AVFL01000001">
    <property type="protein sequence ID" value="EWY42737.1"/>
    <property type="molecule type" value="Genomic_DNA"/>
</dbReference>
<dbReference type="GO" id="GO:0051537">
    <property type="term" value="F:2 iron, 2 sulfur cluster binding"/>
    <property type="evidence" value="ECO:0007669"/>
    <property type="project" value="InterPro"/>
</dbReference>
<dbReference type="InterPro" id="IPR017927">
    <property type="entry name" value="FAD-bd_FR_type"/>
</dbReference>
<dbReference type="PANTHER" id="PTHR47354:SF5">
    <property type="entry name" value="PROTEIN RFBI"/>
    <property type="match status" value="1"/>
</dbReference>
<feature type="domain" description="2Fe-2S ferredoxin-type" evidence="1">
    <location>
        <begin position="1"/>
        <end position="92"/>
    </location>
</feature>
<keyword evidence="4" id="KW-1185">Reference proteome</keyword>
<dbReference type="PRINTS" id="PR00410">
    <property type="entry name" value="PHEHYDRXLASE"/>
</dbReference>
<dbReference type="InterPro" id="IPR036010">
    <property type="entry name" value="2Fe-2S_ferredoxin-like_sf"/>
</dbReference>
<accession>W9HDH2</accession>
<sequence>MTLKTRDGRSVAFACGPEERMLDAAERQDLYPPAQCGEGSCGACLAYVVSGEVEREPSGPSALPDRERAKGGVLLCRCRPLSDVELSAPYDAAMIRFEPEPERDAVIEAIEVLSAPMRRLVLRLGPGRDGGTGVDFEPGQYLELTVPGTDLTRAYSIASTPNWDGRVELLIRLQPGGRFGTWLNETAAPGMRLVARGPRGAFVLRDRGLDPRWFVAGGSGLAPVLSMLRRMAEWGDPQPARLFYGTWRPDEQVCQDELTTLQSSLPGLEIVRTVANPGTEPGAEPNPSWAAGTGSVVNALSASLEAASRQGEPLPDIYVCGSSGMVEAIRAAAVKAGLPEDRVFHEQCGGAVG</sequence>
<dbReference type="CDD" id="cd00207">
    <property type="entry name" value="fer2"/>
    <property type="match status" value="1"/>
</dbReference>
<dbReference type="InterPro" id="IPR050415">
    <property type="entry name" value="MRET"/>
</dbReference>
<dbReference type="PROSITE" id="PS00197">
    <property type="entry name" value="2FE2S_FER_1"/>
    <property type="match status" value="1"/>
</dbReference>
<dbReference type="InterPro" id="IPR012675">
    <property type="entry name" value="Beta-grasp_dom_sf"/>
</dbReference>
<evidence type="ECO:0000313" key="4">
    <source>
        <dbReference type="Proteomes" id="UP000019486"/>
    </source>
</evidence>
<dbReference type="PANTHER" id="PTHR47354">
    <property type="entry name" value="NADH OXIDOREDUCTASE HCR"/>
    <property type="match status" value="1"/>
</dbReference>
<dbReference type="InterPro" id="IPR017938">
    <property type="entry name" value="Riboflavin_synthase-like_b-brl"/>
</dbReference>
<dbReference type="InterPro" id="IPR008333">
    <property type="entry name" value="Cbr1-like_FAD-bd_dom"/>
</dbReference>